<dbReference type="InParanoid" id="D0N8J3"/>
<accession>D0N8J3</accession>
<dbReference type="GeneID" id="9465721"/>
<dbReference type="VEuPathDB" id="FungiDB:PITG_07519"/>
<dbReference type="OrthoDB" id="124202at2759"/>
<dbReference type="Proteomes" id="UP000006643">
    <property type="component" value="Unassembled WGS sequence"/>
</dbReference>
<reference evidence="2" key="1">
    <citation type="journal article" date="2009" name="Nature">
        <title>Genome sequence and analysis of the Irish potato famine pathogen Phytophthora infestans.</title>
        <authorList>
            <consortium name="The Broad Institute Genome Sequencing Platform"/>
            <person name="Haas B.J."/>
            <person name="Kamoun S."/>
            <person name="Zody M.C."/>
            <person name="Jiang R.H."/>
            <person name="Handsaker R.E."/>
            <person name="Cano L.M."/>
            <person name="Grabherr M."/>
            <person name="Kodira C.D."/>
            <person name="Raffaele S."/>
            <person name="Torto-Alalibo T."/>
            <person name="Bozkurt T.O."/>
            <person name="Ah-Fong A.M."/>
            <person name="Alvarado L."/>
            <person name="Anderson V.L."/>
            <person name="Armstrong M.R."/>
            <person name="Avrova A."/>
            <person name="Baxter L."/>
            <person name="Beynon J."/>
            <person name="Boevink P.C."/>
            <person name="Bollmann S.R."/>
            <person name="Bos J.I."/>
            <person name="Bulone V."/>
            <person name="Cai G."/>
            <person name="Cakir C."/>
            <person name="Carrington J.C."/>
            <person name="Chawner M."/>
            <person name="Conti L."/>
            <person name="Costanzo S."/>
            <person name="Ewan R."/>
            <person name="Fahlgren N."/>
            <person name="Fischbach M.A."/>
            <person name="Fugelstad J."/>
            <person name="Gilroy E.M."/>
            <person name="Gnerre S."/>
            <person name="Green P.J."/>
            <person name="Grenville-Briggs L.J."/>
            <person name="Griffith J."/>
            <person name="Grunwald N.J."/>
            <person name="Horn K."/>
            <person name="Horner N.R."/>
            <person name="Hu C.H."/>
            <person name="Huitema E."/>
            <person name="Jeong D.H."/>
            <person name="Jones A.M."/>
            <person name="Jones J.D."/>
            <person name="Jones R.W."/>
            <person name="Karlsson E.K."/>
            <person name="Kunjeti S.G."/>
            <person name="Lamour K."/>
            <person name="Liu Z."/>
            <person name="Ma L."/>
            <person name="Maclean D."/>
            <person name="Chibucos M.C."/>
            <person name="McDonald H."/>
            <person name="McWalters J."/>
            <person name="Meijer H.J."/>
            <person name="Morgan W."/>
            <person name="Morris P.F."/>
            <person name="Munro C.A."/>
            <person name="O'Neill K."/>
            <person name="Ospina-Giraldo M."/>
            <person name="Pinzon A."/>
            <person name="Pritchard L."/>
            <person name="Ramsahoye B."/>
            <person name="Ren Q."/>
            <person name="Restrepo S."/>
            <person name="Roy S."/>
            <person name="Sadanandom A."/>
            <person name="Savidor A."/>
            <person name="Schornack S."/>
            <person name="Schwartz D.C."/>
            <person name="Schumann U.D."/>
            <person name="Schwessinger B."/>
            <person name="Seyer L."/>
            <person name="Sharpe T."/>
            <person name="Silvar C."/>
            <person name="Song J."/>
            <person name="Studholme D.J."/>
            <person name="Sykes S."/>
            <person name="Thines M."/>
            <person name="van de Vondervoort P.J."/>
            <person name="Phuntumart V."/>
            <person name="Wawra S."/>
            <person name="Weide R."/>
            <person name="Win J."/>
            <person name="Young C."/>
            <person name="Zhou S."/>
            <person name="Fry W."/>
            <person name="Meyers B.C."/>
            <person name="van West P."/>
            <person name="Ristaino J."/>
            <person name="Govers F."/>
            <person name="Birch P.R."/>
            <person name="Whisson S.C."/>
            <person name="Judelson H.S."/>
            <person name="Nusbaum C."/>
        </authorList>
    </citation>
    <scope>NUCLEOTIDE SEQUENCE [LARGE SCALE GENOMIC DNA]</scope>
    <source>
        <strain evidence="2">T30-4</strain>
    </source>
</reference>
<dbReference type="AlphaFoldDB" id="D0N8J3"/>
<name>D0N8J3_PHYIT</name>
<evidence type="ECO:0000313" key="2">
    <source>
        <dbReference type="Proteomes" id="UP000006643"/>
    </source>
</evidence>
<proteinExistence type="predicted"/>
<dbReference type="HOGENOM" id="CLU_081439_0_0_1"/>
<dbReference type="eggNOG" id="ENOG502SP8X">
    <property type="taxonomic scope" value="Eukaryota"/>
</dbReference>
<keyword evidence="2" id="KW-1185">Reference proteome</keyword>
<sequence>MSYSRFTQYVHYIYPGVRLTRTAEDLRDCCVHLDILYQQPDLPEDEKQAILLEKKTHIDEAIVQRRFISSFIKGYITLHAPDHMDYGGGISMPYYGHSRPSADYFNSNLMIQNFVVADITHGINNVYFYDERGQDKNADAFCSLRLLYHLKTIQRNACNGVPAAEVSFSLLGYCVGQNKSKVVMIIVLPTTWSLA</sequence>
<protein>
    <submittedName>
        <fullName evidence="1">Uncharacterized protein</fullName>
    </submittedName>
</protein>
<evidence type="ECO:0000313" key="1">
    <source>
        <dbReference type="EMBL" id="EEY53878.1"/>
    </source>
</evidence>
<dbReference type="EMBL" id="DS028128">
    <property type="protein sequence ID" value="EEY53878.1"/>
    <property type="molecule type" value="Genomic_DNA"/>
</dbReference>
<dbReference type="KEGG" id="pif:PITG_07519"/>
<gene>
    <name evidence="1" type="ORF">PITG_07519</name>
</gene>
<organism evidence="1 2">
    <name type="scientific">Phytophthora infestans (strain T30-4)</name>
    <name type="common">Potato late blight agent</name>
    <dbReference type="NCBI Taxonomy" id="403677"/>
    <lineage>
        <taxon>Eukaryota</taxon>
        <taxon>Sar</taxon>
        <taxon>Stramenopiles</taxon>
        <taxon>Oomycota</taxon>
        <taxon>Peronosporomycetes</taxon>
        <taxon>Peronosporales</taxon>
        <taxon>Peronosporaceae</taxon>
        <taxon>Phytophthora</taxon>
    </lineage>
</organism>
<dbReference type="OMA" id="QKNARNG"/>
<dbReference type="RefSeq" id="XP_002904509.1">
    <property type="nucleotide sequence ID" value="XM_002904463.1"/>
</dbReference>